<evidence type="ECO:0000313" key="7">
    <source>
        <dbReference type="Proteomes" id="UP000027604"/>
    </source>
</evidence>
<name>W0VDF3_9BURK</name>
<accession>W0VDF3</accession>
<dbReference type="SUPFAM" id="SSF46785">
    <property type="entry name" value="Winged helix' DNA-binding domain"/>
    <property type="match status" value="1"/>
</dbReference>
<evidence type="ECO:0000256" key="1">
    <source>
        <dbReference type="ARBA" id="ARBA00023015"/>
    </source>
</evidence>
<dbReference type="PATRIC" id="fig|1349767.4.peg.1434"/>
<gene>
    <name evidence="6" type="ORF">GJA_4809</name>
</gene>
<reference evidence="6 7" key="1">
    <citation type="journal article" date="2015" name="Genome Announc.">
        <title>Genome Sequence of Mushroom Soft-Rot Pathogen Janthinobacterium agaricidamnosum.</title>
        <authorList>
            <person name="Graupner K."/>
            <person name="Lackner G."/>
            <person name="Hertweck C."/>
        </authorList>
    </citation>
    <scope>NUCLEOTIDE SEQUENCE [LARGE SCALE GENOMIC DNA]</scope>
    <source>
        <strain evidence="7">NBRC 102515 / DSM 9628</strain>
    </source>
</reference>
<dbReference type="PANTHER" id="PTHR33204">
    <property type="entry name" value="TRANSCRIPTIONAL REGULATOR, MARR FAMILY"/>
    <property type="match status" value="1"/>
</dbReference>
<dbReference type="Pfam" id="PF01638">
    <property type="entry name" value="HxlR"/>
    <property type="match status" value="1"/>
</dbReference>
<dbReference type="AlphaFoldDB" id="W0VDF3"/>
<dbReference type="KEGG" id="jag:GJA_4809"/>
<dbReference type="InterPro" id="IPR036388">
    <property type="entry name" value="WH-like_DNA-bd_sf"/>
</dbReference>
<dbReference type="InterPro" id="IPR036390">
    <property type="entry name" value="WH_DNA-bd_sf"/>
</dbReference>
<dbReference type="GO" id="GO:0003677">
    <property type="term" value="F:DNA binding"/>
    <property type="evidence" value="ECO:0007669"/>
    <property type="project" value="UniProtKB-KW"/>
</dbReference>
<keyword evidence="7" id="KW-1185">Reference proteome</keyword>
<keyword evidence="1" id="KW-0805">Transcription regulation</keyword>
<evidence type="ECO:0000256" key="3">
    <source>
        <dbReference type="ARBA" id="ARBA00023163"/>
    </source>
</evidence>
<evidence type="ECO:0000256" key="4">
    <source>
        <dbReference type="SAM" id="MobiDB-lite"/>
    </source>
</evidence>
<dbReference type="PROSITE" id="PS51118">
    <property type="entry name" value="HTH_HXLR"/>
    <property type="match status" value="1"/>
</dbReference>
<sequence length="187" mass="20611">MKHTNFNNMPCPIARSLGKVGEWWSILILREAFYGKSRFDEFEKSLKIAPTILTRRLADLVEGGLMTRRLYCAKPPRYDYVLTKSGRAFKPVLLAFIAWGNENFAPEGASLVIASRDTGLAADPVLVDAMTGLPINDEYYGFAPGPAASDSMRTIISDAEKGTHNAPPPAKVSSFSSMVWPAERRPS</sequence>
<feature type="region of interest" description="Disordered" evidence="4">
    <location>
        <begin position="160"/>
        <end position="187"/>
    </location>
</feature>
<dbReference type="Proteomes" id="UP000027604">
    <property type="component" value="Chromosome I"/>
</dbReference>
<dbReference type="RefSeq" id="WP_038496757.1">
    <property type="nucleotide sequence ID" value="NZ_BCTH01000076.1"/>
</dbReference>
<dbReference type="PANTHER" id="PTHR33204:SF17">
    <property type="entry name" value="TRANSCRIPTIONAL REGULATORY PROTEIN"/>
    <property type="match status" value="1"/>
</dbReference>
<evidence type="ECO:0000259" key="5">
    <source>
        <dbReference type="PROSITE" id="PS51118"/>
    </source>
</evidence>
<dbReference type="EMBL" id="HG322949">
    <property type="protein sequence ID" value="CDG85413.1"/>
    <property type="molecule type" value="Genomic_DNA"/>
</dbReference>
<organism evidence="6 7">
    <name type="scientific">Janthinobacterium agaricidamnosum NBRC 102515 = DSM 9628</name>
    <dbReference type="NCBI Taxonomy" id="1349767"/>
    <lineage>
        <taxon>Bacteria</taxon>
        <taxon>Pseudomonadati</taxon>
        <taxon>Pseudomonadota</taxon>
        <taxon>Betaproteobacteria</taxon>
        <taxon>Burkholderiales</taxon>
        <taxon>Oxalobacteraceae</taxon>
        <taxon>Janthinobacterium</taxon>
    </lineage>
</organism>
<dbReference type="STRING" id="1349767.GJA_4809"/>
<keyword evidence="3" id="KW-0804">Transcription</keyword>
<dbReference type="InterPro" id="IPR002577">
    <property type="entry name" value="HTH_HxlR"/>
</dbReference>
<proteinExistence type="predicted"/>
<dbReference type="Gene3D" id="1.10.10.10">
    <property type="entry name" value="Winged helix-like DNA-binding domain superfamily/Winged helix DNA-binding domain"/>
    <property type="match status" value="1"/>
</dbReference>
<keyword evidence="2" id="KW-0238">DNA-binding</keyword>
<feature type="domain" description="HTH hxlR-type" evidence="5">
    <location>
        <begin position="11"/>
        <end position="108"/>
    </location>
</feature>
<evidence type="ECO:0000313" key="6">
    <source>
        <dbReference type="EMBL" id="CDG85413.1"/>
    </source>
</evidence>
<evidence type="ECO:0000256" key="2">
    <source>
        <dbReference type="ARBA" id="ARBA00023125"/>
    </source>
</evidence>
<dbReference type="HOGENOM" id="CLU_111585_0_0_4"/>
<dbReference type="eggNOG" id="COG1733">
    <property type="taxonomic scope" value="Bacteria"/>
</dbReference>
<protein>
    <submittedName>
        <fullName evidence="6">HxlR-like helix-turn-helix family protein</fullName>
    </submittedName>
</protein>
<dbReference type="OrthoDB" id="9807069at2"/>